<dbReference type="PANTHER" id="PTHR40036:SF1">
    <property type="entry name" value="MACROCIN O-METHYLTRANSFERASE"/>
    <property type="match status" value="1"/>
</dbReference>
<protein>
    <recommendedName>
        <fullName evidence="3">Methyltransferase</fullName>
    </recommendedName>
</protein>
<reference evidence="1 2" key="1">
    <citation type="submission" date="2019-08" db="EMBL/GenBank/DDBJ databases">
        <title>Complete genome sequence of Candidatus Uab amorphum.</title>
        <authorList>
            <person name="Shiratori T."/>
            <person name="Suzuki S."/>
            <person name="Kakizawa Y."/>
            <person name="Ishida K."/>
        </authorList>
    </citation>
    <scope>NUCLEOTIDE SEQUENCE [LARGE SCALE GENOMIC DNA]</scope>
    <source>
        <strain evidence="1 2">SRT547</strain>
    </source>
</reference>
<keyword evidence="2" id="KW-1185">Reference proteome</keyword>
<evidence type="ECO:0000313" key="2">
    <source>
        <dbReference type="Proteomes" id="UP000326354"/>
    </source>
</evidence>
<dbReference type="Pfam" id="PF13578">
    <property type="entry name" value="Methyltransf_24"/>
    <property type="match status" value="1"/>
</dbReference>
<dbReference type="KEGG" id="uam:UABAM_01814"/>
<dbReference type="EMBL" id="AP019860">
    <property type="protein sequence ID" value="BBM83462.1"/>
    <property type="molecule type" value="Genomic_DNA"/>
</dbReference>
<dbReference type="InterPro" id="IPR029063">
    <property type="entry name" value="SAM-dependent_MTases_sf"/>
</dbReference>
<dbReference type="AlphaFoldDB" id="A0A5S9F2H1"/>
<gene>
    <name evidence="1" type="ORF">UABAM_01814</name>
</gene>
<accession>A0A5S9F2H1</accession>
<sequence>MANDKVIIRIYSPIRRKKIRFRGDRGFAQFLKQKVEPLFLQSPVASVLHQVVEDTSIRDGMIAEFGVFSGRSINMIAAHYTEHTVWGFDSFEGFERDWCPTSFAVKVDKKTFDRHNTLPQVHDNVRLIKGFFQQSLPPFLQQHHDTFSFLHIDCDTYEATKTIFELCKERIVPGTVIVFDEFFEYAHEAQAFYEYLQESGRSFSWLCYGGDTGLLFDKEATKLMERNFSLPLLIGWRLMHAFLPFFYKHKYVSSAAAVVIE</sequence>
<evidence type="ECO:0008006" key="3">
    <source>
        <dbReference type="Google" id="ProtNLM"/>
    </source>
</evidence>
<dbReference type="Proteomes" id="UP000326354">
    <property type="component" value="Chromosome"/>
</dbReference>
<name>A0A5S9F2H1_UABAM</name>
<dbReference type="RefSeq" id="WP_151967661.1">
    <property type="nucleotide sequence ID" value="NZ_AP019860.1"/>
</dbReference>
<dbReference type="Gene3D" id="3.40.50.150">
    <property type="entry name" value="Vaccinia Virus protein VP39"/>
    <property type="match status" value="1"/>
</dbReference>
<proteinExistence type="predicted"/>
<evidence type="ECO:0000313" key="1">
    <source>
        <dbReference type="EMBL" id="BBM83462.1"/>
    </source>
</evidence>
<organism evidence="1 2">
    <name type="scientific">Uabimicrobium amorphum</name>
    <dbReference type="NCBI Taxonomy" id="2596890"/>
    <lineage>
        <taxon>Bacteria</taxon>
        <taxon>Pseudomonadati</taxon>
        <taxon>Planctomycetota</taxon>
        <taxon>Candidatus Uabimicrobiia</taxon>
        <taxon>Candidatus Uabimicrobiales</taxon>
        <taxon>Candidatus Uabimicrobiaceae</taxon>
        <taxon>Candidatus Uabimicrobium</taxon>
    </lineage>
</organism>
<dbReference type="OrthoDB" id="149130at2"/>
<dbReference type="InterPro" id="IPR008884">
    <property type="entry name" value="TylF_MeTrfase"/>
</dbReference>
<dbReference type="SUPFAM" id="SSF53335">
    <property type="entry name" value="S-adenosyl-L-methionine-dependent methyltransferases"/>
    <property type="match status" value="1"/>
</dbReference>
<dbReference type="PANTHER" id="PTHR40036">
    <property type="entry name" value="MACROCIN O-METHYLTRANSFERASE"/>
    <property type="match status" value="1"/>
</dbReference>